<dbReference type="FunFam" id="3.40.50.10190:FF:000020">
    <property type="entry name" value="DNA topoisomerase II binding protein 1"/>
    <property type="match status" value="1"/>
</dbReference>
<keyword evidence="10" id="KW-0238">DNA-binding</keyword>
<dbReference type="PANTHER" id="PTHR13561:SF20">
    <property type="entry name" value="DNA TOPOISOMERASE 2-BINDING PROTEIN 1"/>
    <property type="match status" value="1"/>
</dbReference>
<dbReference type="GO" id="GO:0005813">
    <property type="term" value="C:centrosome"/>
    <property type="evidence" value="ECO:0007669"/>
    <property type="project" value="UniProtKB-SubCell"/>
</dbReference>
<dbReference type="CDD" id="cd17718">
    <property type="entry name" value="BRCT_TopBP1_rpt3"/>
    <property type="match status" value="1"/>
</dbReference>
<keyword evidence="13" id="KW-0539">Nucleus</keyword>
<dbReference type="FunFam" id="3.40.50.10190:FF:000023">
    <property type="entry name" value="DNA topoisomerase II binding protein 1"/>
    <property type="match status" value="1"/>
</dbReference>
<dbReference type="InterPro" id="IPR036420">
    <property type="entry name" value="BRCT_dom_sf"/>
</dbReference>
<keyword evidence="9" id="KW-0227">DNA damage</keyword>
<dbReference type="FunFam" id="3.40.50.10190:FF:000010">
    <property type="entry name" value="DNA topoisomerase II binding protein 1"/>
    <property type="match status" value="1"/>
</dbReference>
<keyword evidence="11" id="KW-0234">DNA repair</keyword>
<evidence type="ECO:0000256" key="7">
    <source>
        <dbReference type="ARBA" id="ARBA00022553"/>
    </source>
</evidence>
<dbReference type="Pfam" id="PF12738">
    <property type="entry name" value="PTCB-BRCT"/>
    <property type="match status" value="2"/>
</dbReference>
<dbReference type="GO" id="GO:0007095">
    <property type="term" value="P:mitotic G2 DNA damage checkpoint signaling"/>
    <property type="evidence" value="ECO:0007669"/>
    <property type="project" value="TreeGrafter"/>
</dbReference>
<dbReference type="CDD" id="cd17731">
    <property type="entry name" value="BRCT_TopBP1_rpt2_like"/>
    <property type="match status" value="1"/>
</dbReference>
<dbReference type="Pfam" id="PF21298">
    <property type="entry name" value="TopBP1_BRCT0"/>
    <property type="match status" value="1"/>
</dbReference>
<feature type="region of interest" description="Disordered" evidence="15">
    <location>
        <begin position="713"/>
        <end position="754"/>
    </location>
</feature>
<dbReference type="GO" id="GO:0000922">
    <property type="term" value="C:spindle pole"/>
    <property type="evidence" value="ECO:0007669"/>
    <property type="project" value="UniProtKB-SubCell"/>
</dbReference>
<feature type="domain" description="BRCT" evidence="16">
    <location>
        <begin position="1289"/>
        <end position="1377"/>
    </location>
</feature>
<accession>A0A3B3B6K5</accession>
<comment type="similarity">
    <text evidence="14">Belongs to the TOPBP1 family.</text>
</comment>
<dbReference type="GO" id="GO:1902165">
    <property type="term" value="P:regulation of intrinsic apoptotic signaling pathway in response to DNA damage by p53 class mediator"/>
    <property type="evidence" value="ECO:0007669"/>
    <property type="project" value="Ensembl"/>
</dbReference>
<evidence type="ECO:0000256" key="1">
    <source>
        <dbReference type="ARBA" id="ARBA00004123"/>
    </source>
</evidence>
<keyword evidence="18" id="KW-1185">Reference proteome</keyword>
<dbReference type="InterPro" id="IPR049542">
    <property type="entry name" value="TopBP1-like_BRCT0"/>
</dbReference>
<evidence type="ECO:0000256" key="2">
    <source>
        <dbReference type="ARBA" id="ARBA00004286"/>
    </source>
</evidence>
<feature type="region of interest" description="Disordered" evidence="15">
    <location>
        <begin position="771"/>
        <end position="795"/>
    </location>
</feature>
<dbReference type="GO" id="GO:0005694">
    <property type="term" value="C:chromosome"/>
    <property type="evidence" value="ECO:0007669"/>
    <property type="project" value="UniProtKB-SubCell"/>
</dbReference>
<keyword evidence="8" id="KW-0677">Repeat</keyword>
<dbReference type="FunFam" id="3.40.50.10190:FF:000018">
    <property type="entry name" value="DNA topoisomerase 2-binding protein 1"/>
    <property type="match status" value="1"/>
</dbReference>
<feature type="domain" description="BRCT" evidence="16">
    <location>
        <begin position="102"/>
        <end position="181"/>
    </location>
</feature>
<evidence type="ECO:0000256" key="12">
    <source>
        <dbReference type="ARBA" id="ARBA00023212"/>
    </source>
</evidence>
<feature type="domain" description="BRCT" evidence="16">
    <location>
        <begin position="621"/>
        <end position="712"/>
    </location>
</feature>
<dbReference type="FunFam" id="3.40.50.10190:FF:000021">
    <property type="entry name" value="DNA topoisomerase II binding protein 1"/>
    <property type="match status" value="1"/>
</dbReference>
<reference evidence="17" key="1">
    <citation type="submission" date="2025-08" db="UniProtKB">
        <authorList>
            <consortium name="Ensembl"/>
        </authorList>
    </citation>
    <scope>IDENTIFICATION</scope>
</reference>
<dbReference type="PANTHER" id="PTHR13561">
    <property type="entry name" value="DNA REPLICATION REGULATOR DPB11-RELATED"/>
    <property type="match status" value="1"/>
</dbReference>
<feature type="domain" description="BRCT" evidence="16">
    <location>
        <begin position="870"/>
        <end position="960"/>
    </location>
</feature>
<dbReference type="PROSITE" id="PS50172">
    <property type="entry name" value="BRCT"/>
    <property type="match status" value="7"/>
</dbReference>
<feature type="region of interest" description="Disordered" evidence="15">
    <location>
        <begin position="284"/>
        <end position="307"/>
    </location>
</feature>
<dbReference type="GO" id="GO:0033314">
    <property type="term" value="P:mitotic DNA replication checkpoint signaling"/>
    <property type="evidence" value="ECO:0007669"/>
    <property type="project" value="TreeGrafter"/>
</dbReference>
<feature type="compositionally biased region" description="Polar residues" evidence="15">
    <location>
        <begin position="287"/>
        <end position="301"/>
    </location>
</feature>
<evidence type="ECO:0000256" key="6">
    <source>
        <dbReference type="ARBA" id="ARBA00022490"/>
    </source>
</evidence>
<reference evidence="17" key="2">
    <citation type="submission" date="2025-09" db="UniProtKB">
        <authorList>
            <consortium name="Ensembl"/>
        </authorList>
    </citation>
    <scope>IDENTIFICATION</scope>
</reference>
<evidence type="ECO:0000256" key="10">
    <source>
        <dbReference type="ARBA" id="ARBA00023125"/>
    </source>
</evidence>
<evidence type="ECO:0000256" key="3">
    <source>
        <dbReference type="ARBA" id="ARBA00004300"/>
    </source>
</evidence>
<dbReference type="SUPFAM" id="SSF52113">
    <property type="entry name" value="BRCT domain"/>
    <property type="match status" value="6"/>
</dbReference>
<dbReference type="CDD" id="cd17749">
    <property type="entry name" value="BRCT_TopBP1_rpt4"/>
    <property type="match status" value="1"/>
</dbReference>
<protein>
    <submittedName>
        <fullName evidence="17">DNA topoisomerase II binding protein 1</fullName>
    </submittedName>
</protein>
<evidence type="ECO:0000313" key="18">
    <source>
        <dbReference type="Proteomes" id="UP000261560"/>
    </source>
</evidence>
<dbReference type="CDD" id="cd17738">
    <property type="entry name" value="BRCT_TopBP1_rpt7"/>
    <property type="match status" value="1"/>
</dbReference>
<keyword evidence="5" id="KW-0158">Chromosome</keyword>
<evidence type="ECO:0000256" key="9">
    <source>
        <dbReference type="ARBA" id="ARBA00022763"/>
    </source>
</evidence>
<proteinExistence type="inferred from homology"/>
<dbReference type="SMART" id="SM00292">
    <property type="entry name" value="BRCT"/>
    <property type="match status" value="8"/>
</dbReference>
<evidence type="ECO:0000313" key="17">
    <source>
        <dbReference type="Ensembl" id="ENSOMEP00000000668.1"/>
    </source>
</evidence>
<dbReference type="InterPro" id="IPR049936">
    <property type="entry name" value="TopBP1_BRCT_8"/>
</dbReference>
<keyword evidence="6" id="KW-0963">Cytoplasm</keyword>
<dbReference type="GO" id="GO:0006270">
    <property type="term" value="P:DNA replication initiation"/>
    <property type="evidence" value="ECO:0007669"/>
    <property type="project" value="TreeGrafter"/>
</dbReference>
<dbReference type="GO" id="GO:0003677">
    <property type="term" value="F:DNA binding"/>
    <property type="evidence" value="ECO:0007669"/>
    <property type="project" value="UniProtKB-KW"/>
</dbReference>
<dbReference type="GeneTree" id="ENSGT00940000157001"/>
<dbReference type="InterPro" id="IPR059215">
    <property type="entry name" value="BRCT2_TopBP1-like"/>
</dbReference>
<dbReference type="CDD" id="cd17728">
    <property type="entry name" value="BRCT_TopBP1_rpt8"/>
    <property type="match status" value="1"/>
</dbReference>
<evidence type="ECO:0000256" key="4">
    <source>
        <dbReference type="ARBA" id="ARBA00004647"/>
    </source>
</evidence>
<feature type="domain" description="BRCT" evidence="16">
    <location>
        <begin position="347"/>
        <end position="436"/>
    </location>
</feature>
<sequence length="1377" mass="151604">MSKVEKERFIVKFVESKRSNTEYAAKAYEAILELQSEKYLKKVKEEDVLKMEEKDKSLFVFSSFTTKAFLHCKKLGCRIVSPLVVLYCLQQQRCVPKAEKPVYNMAMADVTISCTSLEKAARVDVMDLVQLMGGRACLDLNVSVTHLIAGEVGSKKYLVAANLGKPILLPAWVKTCWEKSQDLFRYTDLPLDVYLCPVLMGCTVCVTGLSSAERKEVQRVCEQHGAKYTGQLKMNECTHLIVSEPTQKYECARKWNVYCVSLHWLFDSIDKGFCQDESRYTVERQASHTNRPHTSTPTGNGTKEGPSLLGLSNISVSTSVAVNDTAFTISRLETADPIEGLDLTVCPAEDLLDGCKLYLCGFPLKKLEKLRRLVNNAGGLRFNQPSEELTHVVMGELDQELNKFLPKAVYPHVVTVQWLLDSYSRGRLLPEAEYLHPDCLPPDSTPVPAAHVVKPRLSAGPPLSSPVTPKQSRLEEDLLSQYMDDDPTVADCSSRKSVAAEVHPRPPSLSRGAEQDSTLQEFCGTELFSGKSFLFVGFGGEAEAQLSSLAIEHGGKVLAGRSRVVADYAVVPLLGCSVEATVDEVVTDTWLAVCVEKESVLAPSSNPLFTPVAVREGCFPLEGCVLSVSQFIGAERESLIELAKHVGAVQDYFVRFAIKKKGMVASTHLVLQSPDGTKYQAAKKWGLPAVSMLWILESARTGQKAAEEKFLVDLPPSPREDESFVGGSQKPAPAARNSPEIPLPGPQSGKAVTPLDLGRFQSKVFRSVLDEMKPKDGLGTPKESSKRKEASLQLDTPSRFLSRDQLFRPSFNDALGALETPAGRLKPGEKAETPLTDVVNRNLKVALANSSRNNISEMEAVSASPQLGKKEAGPLVGVVVCVGKKLSRMQTELNAVAASLGADFWAFDDTVTHYIYQGRVGDNSREYKGAKERGVHVVSQCWLQACADEQRRVPESLFPFTYNPKMSLNLSQVPSSSQRSPPTLEMRENLQKQLQEIMSATKLTTGRRTSVRLARMGSGGADSGPHTPEGSRMGRSGSRRTLEALRVSREAALDVNTEPSQSEQIVWDDPTAREERAKLADNLQWPGSPSQYLDPLAPPPPSTAEPGPQMKDSMTDSELVEMACDVIDQHMGQKLITPPSEEADDDILTPKAPSIAFPLAKPAEEKKEKQPPRFQMSSLSPQERIDYSHLIEDLGIVLEKQSFDPSCSHIIVGSPLRNEKYLAAMAAGKWILHRSYLEACRCMGGFIQEEDFEWGSSSILDALPSITSQQRKLASAAMRWRKALQGSKESQGAFSGWTVMLNIDQSRESGFRRLLQSGGAMLQVLPGPSPSLYREATHLFADFSRLKPEDFKVDVAEARSLGVKCLKPEYIADYLMQ</sequence>
<dbReference type="STRING" id="30732.ENSOMEP00000000668"/>
<evidence type="ECO:0000259" key="16">
    <source>
        <dbReference type="PROSITE" id="PS50172"/>
    </source>
</evidence>
<evidence type="ECO:0000256" key="8">
    <source>
        <dbReference type="ARBA" id="ARBA00022737"/>
    </source>
</evidence>
<feature type="region of interest" description="Disordered" evidence="15">
    <location>
        <begin position="1083"/>
        <end position="1114"/>
    </location>
</feature>
<dbReference type="CDD" id="cd17727">
    <property type="entry name" value="BRCT_TopBP1_rpt6"/>
    <property type="match status" value="1"/>
</dbReference>
<evidence type="ECO:0000256" key="5">
    <source>
        <dbReference type="ARBA" id="ARBA00022454"/>
    </source>
</evidence>
<dbReference type="GO" id="GO:0006281">
    <property type="term" value="P:DNA repair"/>
    <property type="evidence" value="ECO:0007669"/>
    <property type="project" value="UniProtKB-KW"/>
</dbReference>
<evidence type="ECO:0000256" key="14">
    <source>
        <dbReference type="ARBA" id="ARBA00061360"/>
    </source>
</evidence>
<keyword evidence="7" id="KW-0597">Phosphoprotein</keyword>
<dbReference type="PaxDb" id="30732-ENSOMEP00000000668"/>
<dbReference type="InterPro" id="IPR001357">
    <property type="entry name" value="BRCT_dom"/>
</dbReference>
<feature type="domain" description="BRCT" evidence="16">
    <location>
        <begin position="194"/>
        <end position="282"/>
    </location>
</feature>
<dbReference type="Proteomes" id="UP000261560">
    <property type="component" value="Unplaced"/>
</dbReference>
<dbReference type="FunFam" id="3.40.50.10190:FF:000029">
    <property type="entry name" value="DNA topoisomerase II binding protein 1"/>
    <property type="match status" value="1"/>
</dbReference>
<evidence type="ECO:0000256" key="13">
    <source>
        <dbReference type="ARBA" id="ARBA00023242"/>
    </source>
</evidence>
<dbReference type="GO" id="GO:0005634">
    <property type="term" value="C:nucleus"/>
    <property type="evidence" value="ECO:0007669"/>
    <property type="project" value="UniProtKB-SubCell"/>
</dbReference>
<dbReference type="Pfam" id="PF00533">
    <property type="entry name" value="BRCT"/>
    <property type="match status" value="4"/>
</dbReference>
<evidence type="ECO:0000256" key="11">
    <source>
        <dbReference type="ARBA" id="ARBA00023204"/>
    </source>
</evidence>
<organism evidence="17 18">
    <name type="scientific">Oryzias melastigma</name>
    <name type="common">Marine medaka</name>
    <dbReference type="NCBI Taxonomy" id="30732"/>
    <lineage>
        <taxon>Eukaryota</taxon>
        <taxon>Metazoa</taxon>
        <taxon>Chordata</taxon>
        <taxon>Craniata</taxon>
        <taxon>Vertebrata</taxon>
        <taxon>Euteleostomi</taxon>
        <taxon>Actinopterygii</taxon>
        <taxon>Neopterygii</taxon>
        <taxon>Teleostei</taxon>
        <taxon>Neoteleostei</taxon>
        <taxon>Acanthomorphata</taxon>
        <taxon>Ovalentaria</taxon>
        <taxon>Atherinomorphae</taxon>
        <taxon>Beloniformes</taxon>
        <taxon>Adrianichthyidae</taxon>
        <taxon>Oryziinae</taxon>
        <taxon>Oryzias</taxon>
    </lineage>
</organism>
<comment type="subcellular location">
    <subcellularLocation>
        <location evidence="2">Chromosome</location>
    </subcellularLocation>
    <subcellularLocation>
        <location evidence="3">Cytoplasm</location>
        <location evidence="3">Cytoskeleton</location>
        <location evidence="3">Microtubule organizing center</location>
        <location evidence="3">Centrosome</location>
    </subcellularLocation>
    <subcellularLocation>
        <location evidence="4">Cytoplasm</location>
        <location evidence="4">Cytoskeleton</location>
        <location evidence="4">Spindle pole</location>
    </subcellularLocation>
    <subcellularLocation>
        <location evidence="1">Nucleus</location>
    </subcellularLocation>
</comment>
<dbReference type="CDD" id="cd17737">
    <property type="entry name" value="BRCT_TopBP1_rpt1"/>
    <property type="match status" value="1"/>
</dbReference>
<feature type="region of interest" description="Disordered" evidence="15">
    <location>
        <begin position="1015"/>
        <end position="1039"/>
    </location>
</feature>
<feature type="domain" description="BRCT" evidence="16">
    <location>
        <begin position="523"/>
        <end position="608"/>
    </location>
</feature>
<dbReference type="Ensembl" id="ENSOMET00000015481.1">
    <property type="protein sequence ID" value="ENSOMEP00000000668.1"/>
    <property type="gene ID" value="ENSOMEG00000001551.1"/>
</dbReference>
<dbReference type="InterPro" id="IPR044737">
    <property type="entry name" value="TopBP1_BRCT_1"/>
</dbReference>
<keyword evidence="12" id="KW-0206">Cytoskeleton</keyword>
<dbReference type="FunFam" id="3.40.50.10190:FF:000028">
    <property type="entry name" value="DNA topoisomerase 2-binding protein 1 isoform X1"/>
    <property type="match status" value="1"/>
</dbReference>
<dbReference type="Gene3D" id="3.40.50.10190">
    <property type="entry name" value="BRCT domain"/>
    <property type="match status" value="9"/>
</dbReference>
<dbReference type="OMA" id="NVHCLKT"/>
<name>A0A3B3B6K5_ORYME</name>
<evidence type="ECO:0000256" key="15">
    <source>
        <dbReference type="SAM" id="MobiDB-lite"/>
    </source>
</evidence>
<dbReference type="CDD" id="cd18434">
    <property type="entry name" value="BRCT_TopBP1_rpt5"/>
    <property type="match status" value="1"/>
</dbReference>
<dbReference type="GO" id="GO:0060216">
    <property type="term" value="P:definitive hemopoiesis"/>
    <property type="evidence" value="ECO:0007669"/>
    <property type="project" value="Ensembl"/>
</dbReference>